<evidence type="ECO:0000256" key="8">
    <source>
        <dbReference type="RuleBase" id="RU366036"/>
    </source>
</evidence>
<comment type="similarity">
    <text evidence="2 8">Belongs to the Mediator complex subunit 21 family.</text>
</comment>
<accession>A0A0C3NTJ1</accession>
<dbReference type="GO" id="GO:0016592">
    <property type="term" value="C:mediator complex"/>
    <property type="evidence" value="ECO:0007669"/>
    <property type="project" value="UniProtKB-UniRule"/>
</dbReference>
<evidence type="ECO:0000256" key="6">
    <source>
        <dbReference type="ARBA" id="ARBA00023163"/>
    </source>
</evidence>
<comment type="function">
    <text evidence="8">Component of the Mediator complex, a coactivator involved in the regulated transcription of nearly all RNA polymerase II-dependent genes. Mediator functions as a bridge to convey information from gene-specific regulatory proteins to the basal RNA polymerase II transcription machinery. Mediator is recruited to promoters by direct interactions with regulatory proteins and serves as a scaffold for the assembly of a functional preinitiation complex with RNA polymerase II and the general transcription factors.</text>
</comment>
<dbReference type="SUPFAM" id="SSF140718">
    <property type="entry name" value="Mediator hinge subcomplex-like"/>
    <property type="match status" value="1"/>
</dbReference>
<keyword evidence="11" id="KW-1185">Reference proteome</keyword>
<keyword evidence="9" id="KW-0175">Coiled coil</keyword>
<dbReference type="Pfam" id="PF11221">
    <property type="entry name" value="Med21"/>
    <property type="match status" value="1"/>
</dbReference>
<dbReference type="GO" id="GO:0006357">
    <property type="term" value="P:regulation of transcription by RNA polymerase II"/>
    <property type="evidence" value="ECO:0007669"/>
    <property type="project" value="TreeGrafter"/>
</dbReference>
<evidence type="ECO:0000256" key="4">
    <source>
        <dbReference type="ARBA" id="ARBA00023015"/>
    </source>
</evidence>
<dbReference type="Gene3D" id="6.10.280.10">
    <property type="entry name" value="Mediator complex, subunit Med21"/>
    <property type="match status" value="1"/>
</dbReference>
<dbReference type="EMBL" id="KN840478">
    <property type="protein sequence ID" value="KIP08569.1"/>
    <property type="molecule type" value="Genomic_DNA"/>
</dbReference>
<dbReference type="InterPro" id="IPR021384">
    <property type="entry name" value="Mediator_Med21"/>
</dbReference>
<dbReference type="Proteomes" id="UP000053257">
    <property type="component" value="Unassembled WGS sequence"/>
</dbReference>
<evidence type="ECO:0000313" key="10">
    <source>
        <dbReference type="EMBL" id="KIP08569.1"/>
    </source>
</evidence>
<dbReference type="PANTHER" id="PTHR13381:SF0">
    <property type="entry name" value="MEDIATOR OF RNA POLYMERASE II TRANSCRIPTION SUBUNIT 21"/>
    <property type="match status" value="1"/>
</dbReference>
<dbReference type="STRING" id="745531.A0A0C3NTJ1"/>
<protein>
    <recommendedName>
        <fullName evidence="3 8">Mediator of RNA polymerase II transcription subunit 21</fullName>
    </recommendedName>
</protein>
<organism evidence="10 11">
    <name type="scientific">Phlebiopsis gigantea (strain 11061_1 CR5-6)</name>
    <name type="common">White-rot fungus</name>
    <name type="synonym">Peniophora gigantea</name>
    <dbReference type="NCBI Taxonomy" id="745531"/>
    <lineage>
        <taxon>Eukaryota</taxon>
        <taxon>Fungi</taxon>
        <taxon>Dikarya</taxon>
        <taxon>Basidiomycota</taxon>
        <taxon>Agaricomycotina</taxon>
        <taxon>Agaricomycetes</taxon>
        <taxon>Polyporales</taxon>
        <taxon>Phanerochaetaceae</taxon>
        <taxon>Phlebiopsis</taxon>
    </lineage>
</organism>
<dbReference type="InterPro" id="IPR037212">
    <property type="entry name" value="Med7/Med21-like"/>
</dbReference>
<reference evidence="10 11" key="1">
    <citation type="journal article" date="2014" name="PLoS Genet.">
        <title>Analysis of the Phlebiopsis gigantea genome, transcriptome and secretome provides insight into its pioneer colonization strategies of wood.</title>
        <authorList>
            <person name="Hori C."/>
            <person name="Ishida T."/>
            <person name="Igarashi K."/>
            <person name="Samejima M."/>
            <person name="Suzuki H."/>
            <person name="Master E."/>
            <person name="Ferreira P."/>
            <person name="Ruiz-Duenas F.J."/>
            <person name="Held B."/>
            <person name="Canessa P."/>
            <person name="Larrondo L.F."/>
            <person name="Schmoll M."/>
            <person name="Druzhinina I.S."/>
            <person name="Kubicek C.P."/>
            <person name="Gaskell J.A."/>
            <person name="Kersten P."/>
            <person name="St John F."/>
            <person name="Glasner J."/>
            <person name="Sabat G."/>
            <person name="Splinter BonDurant S."/>
            <person name="Syed K."/>
            <person name="Yadav J."/>
            <person name="Mgbeahuruike A.C."/>
            <person name="Kovalchuk A."/>
            <person name="Asiegbu F.O."/>
            <person name="Lackner G."/>
            <person name="Hoffmeister D."/>
            <person name="Rencoret J."/>
            <person name="Gutierrez A."/>
            <person name="Sun H."/>
            <person name="Lindquist E."/>
            <person name="Barry K."/>
            <person name="Riley R."/>
            <person name="Grigoriev I.V."/>
            <person name="Henrissat B."/>
            <person name="Kues U."/>
            <person name="Berka R.M."/>
            <person name="Martinez A.T."/>
            <person name="Covert S.F."/>
            <person name="Blanchette R.A."/>
            <person name="Cullen D."/>
        </authorList>
    </citation>
    <scope>NUCLEOTIDE SEQUENCE [LARGE SCALE GENOMIC DNA]</scope>
    <source>
        <strain evidence="10 11">11061_1 CR5-6</strain>
    </source>
</reference>
<dbReference type="GO" id="GO:0003712">
    <property type="term" value="F:transcription coregulator activity"/>
    <property type="evidence" value="ECO:0007669"/>
    <property type="project" value="TreeGrafter"/>
</dbReference>
<dbReference type="OrthoDB" id="526653at2759"/>
<keyword evidence="7 8" id="KW-0539">Nucleus</keyword>
<evidence type="ECO:0000256" key="2">
    <source>
        <dbReference type="ARBA" id="ARBA00005770"/>
    </source>
</evidence>
<evidence type="ECO:0000256" key="3">
    <source>
        <dbReference type="ARBA" id="ARBA00019691"/>
    </source>
</evidence>
<comment type="subcellular location">
    <subcellularLocation>
        <location evidence="1 8">Nucleus</location>
    </subcellularLocation>
</comment>
<dbReference type="HOGENOM" id="CLU_094271_2_0_1"/>
<evidence type="ECO:0000256" key="1">
    <source>
        <dbReference type="ARBA" id="ARBA00004123"/>
    </source>
</evidence>
<proteinExistence type="inferred from homology"/>
<keyword evidence="5 8" id="KW-0010">Activator</keyword>
<comment type="subunit">
    <text evidence="8">Component of the Mediator complex.</text>
</comment>
<evidence type="ECO:0000313" key="11">
    <source>
        <dbReference type="Proteomes" id="UP000053257"/>
    </source>
</evidence>
<evidence type="ECO:0000256" key="7">
    <source>
        <dbReference type="ARBA" id="ARBA00023242"/>
    </source>
</evidence>
<dbReference type="PANTHER" id="PTHR13381">
    <property type="entry name" value="RNA POLYMERASE II HOLOENZYME COMPONENT SRB7"/>
    <property type="match status" value="1"/>
</dbReference>
<keyword evidence="4 8" id="KW-0805">Transcription regulation</keyword>
<dbReference type="AlphaFoldDB" id="A0A0C3NTJ1"/>
<keyword evidence="6 8" id="KW-0804">Transcription</keyword>
<evidence type="ECO:0000256" key="9">
    <source>
        <dbReference type="SAM" id="Coils"/>
    </source>
</evidence>
<sequence>MLQELSHMDRITQLQDEIQQLLTIMSRSITYLTSRTNFVQVNPDIPITKARPQEKFDSPDIFEANKKEIVNDLLTKAKQIEYLINSLPEPEPEETQATRLKDLEQQMVEANEDYIRAVNRARGLHRRISEVLRNMLDEPDGLDNPG</sequence>
<gene>
    <name evidence="10" type="ORF">PHLGIDRAFT_88076</name>
</gene>
<name>A0A0C3NTJ1_PHLG1</name>
<evidence type="ECO:0000256" key="5">
    <source>
        <dbReference type="ARBA" id="ARBA00023159"/>
    </source>
</evidence>
<feature type="coiled-coil region" evidence="9">
    <location>
        <begin position="93"/>
        <end position="120"/>
    </location>
</feature>